<dbReference type="OrthoDB" id="9809549at2"/>
<dbReference type="Gene3D" id="3.40.50.1820">
    <property type="entry name" value="alpha/beta hydrolase"/>
    <property type="match status" value="1"/>
</dbReference>
<dbReference type="InterPro" id="IPR029058">
    <property type="entry name" value="AB_hydrolase_fold"/>
</dbReference>
<feature type="signal peptide" evidence="1">
    <location>
        <begin position="1"/>
        <end position="31"/>
    </location>
</feature>
<dbReference type="SUPFAM" id="SSF53474">
    <property type="entry name" value="alpha/beta-Hydrolases"/>
    <property type="match status" value="1"/>
</dbReference>
<keyword evidence="4" id="KW-1185">Reference proteome</keyword>
<dbReference type="PANTHER" id="PTHR43265:SF1">
    <property type="entry name" value="ESTERASE ESTD"/>
    <property type="match status" value="1"/>
</dbReference>
<proteinExistence type="predicted"/>
<keyword evidence="3" id="KW-0378">Hydrolase</keyword>
<dbReference type="AlphaFoldDB" id="A0A502GKF8"/>
<feature type="domain" description="Serine aminopeptidase S33" evidence="2">
    <location>
        <begin position="201"/>
        <end position="327"/>
    </location>
</feature>
<gene>
    <name evidence="3" type="ORF">EAH73_18955</name>
</gene>
<keyword evidence="1" id="KW-0732">Signal</keyword>
<feature type="chain" id="PRO_5021299849" evidence="1">
    <location>
        <begin position="32"/>
        <end position="473"/>
    </location>
</feature>
<sequence length="473" mass="48482">MFLSLFFDAARQASGLLSRAALLALPFGAYAQSPASLTGDWTGTLGPLTLTAHLTDPAGGPCTATLDVPLQNARGLPLQFTAPTADSVYLRFPQAKAYFAGRRAAASQQLVGEWHQSGQALPLTLARAAAGAPAGPRRPQAPKPPFPYQAADVTFTNAAAGVVLAGTLTTPAGPGPFPAVVLLTGSGPEDRNETLFGHQPFAVLADYLSRRGIAVLRFDDRGVGQSGGSQATSTSADYAADALAALAFVRAQPKIAPAHVGLLGHSEGGTAAIAATSQPQGPNFLVLLAAPGLPGNELIVQQVLALNKLAGATPTQLQSTEKTQRQLLTIVEQTPDDAQARAQLRPLLGAGGAASPGALAQADGKINVLLSPAYRHLLADRPAQTLPHVHCPVLALDGMKDVQVAAAPNLAALAQGLKAGGNRDVTTQALPGLNHLFQTASTGAVSEYGTIEETFAPSALQIIGDWVSAHASR</sequence>
<comment type="caution">
    <text evidence="3">The sequence shown here is derived from an EMBL/GenBank/DDBJ whole genome shotgun (WGS) entry which is preliminary data.</text>
</comment>
<protein>
    <submittedName>
        <fullName evidence="3">Alpha/beta hydrolase</fullName>
    </submittedName>
</protein>
<dbReference type="EMBL" id="RCYZ01000009">
    <property type="protein sequence ID" value="TPG62281.1"/>
    <property type="molecule type" value="Genomic_DNA"/>
</dbReference>
<evidence type="ECO:0000256" key="1">
    <source>
        <dbReference type="SAM" id="SignalP"/>
    </source>
</evidence>
<dbReference type="PANTHER" id="PTHR43265">
    <property type="entry name" value="ESTERASE ESTD"/>
    <property type="match status" value="1"/>
</dbReference>
<dbReference type="InterPro" id="IPR053145">
    <property type="entry name" value="AB_hydrolase_Est10"/>
</dbReference>
<dbReference type="InterPro" id="IPR022742">
    <property type="entry name" value="Hydrolase_4"/>
</dbReference>
<evidence type="ECO:0000313" key="3">
    <source>
        <dbReference type="EMBL" id="TPG62281.1"/>
    </source>
</evidence>
<name>A0A502GKF8_9BACT</name>
<reference evidence="3 4" key="1">
    <citation type="journal article" date="2019" name="Environ. Microbiol.">
        <title>Species interactions and distinct microbial communities in high Arctic permafrost affected cryosols are associated with the CH4 and CO2 gas fluxes.</title>
        <authorList>
            <person name="Altshuler I."/>
            <person name="Hamel J."/>
            <person name="Turney S."/>
            <person name="Magnuson E."/>
            <person name="Levesque R."/>
            <person name="Greer C."/>
            <person name="Whyte L.G."/>
        </authorList>
    </citation>
    <scope>NUCLEOTIDE SEQUENCE [LARGE SCALE GENOMIC DNA]</scope>
    <source>
        <strain evidence="3 4">S9.2P</strain>
    </source>
</reference>
<evidence type="ECO:0000259" key="2">
    <source>
        <dbReference type="Pfam" id="PF12146"/>
    </source>
</evidence>
<dbReference type="Proteomes" id="UP000317646">
    <property type="component" value="Unassembled WGS sequence"/>
</dbReference>
<dbReference type="Pfam" id="PF12146">
    <property type="entry name" value="Hydrolase_4"/>
    <property type="match status" value="1"/>
</dbReference>
<accession>A0A502GKF8</accession>
<evidence type="ECO:0000313" key="4">
    <source>
        <dbReference type="Proteomes" id="UP000317646"/>
    </source>
</evidence>
<organism evidence="3 4">
    <name type="scientific">Hymenobacter nivis</name>
    <dbReference type="NCBI Taxonomy" id="1850093"/>
    <lineage>
        <taxon>Bacteria</taxon>
        <taxon>Pseudomonadati</taxon>
        <taxon>Bacteroidota</taxon>
        <taxon>Cytophagia</taxon>
        <taxon>Cytophagales</taxon>
        <taxon>Hymenobacteraceae</taxon>
        <taxon>Hymenobacter</taxon>
    </lineage>
</organism>
<dbReference type="RefSeq" id="WP_140469021.1">
    <property type="nucleotide sequence ID" value="NZ_RCYZ01000009.1"/>
</dbReference>
<dbReference type="GO" id="GO:0052689">
    <property type="term" value="F:carboxylic ester hydrolase activity"/>
    <property type="evidence" value="ECO:0007669"/>
    <property type="project" value="TreeGrafter"/>
</dbReference>